<comment type="caution">
    <text evidence="2">The sequence shown here is derived from an EMBL/GenBank/DDBJ whole genome shotgun (WGS) entry which is preliminary data.</text>
</comment>
<protein>
    <submittedName>
        <fullName evidence="2">Uncharacterized protein</fullName>
    </submittedName>
</protein>
<organism evidence="2 3">
    <name type="scientific">Flavobacterium arundinis</name>
    <dbReference type="NCBI Taxonomy" id="3139143"/>
    <lineage>
        <taxon>Bacteria</taxon>
        <taxon>Pseudomonadati</taxon>
        <taxon>Bacteroidota</taxon>
        <taxon>Flavobacteriia</taxon>
        <taxon>Flavobacteriales</taxon>
        <taxon>Flavobacteriaceae</taxon>
        <taxon>Flavobacterium</taxon>
    </lineage>
</organism>
<evidence type="ECO:0000313" key="3">
    <source>
        <dbReference type="Proteomes" id="UP001464555"/>
    </source>
</evidence>
<keyword evidence="3" id="KW-1185">Reference proteome</keyword>
<reference evidence="2 3" key="1">
    <citation type="submission" date="2024-04" db="EMBL/GenBank/DDBJ databases">
        <title>Flavobacterium sp. DGU11 16S ribosomal RNA gene Genome sequencing and assembly.</title>
        <authorList>
            <person name="Park S."/>
        </authorList>
    </citation>
    <scope>NUCLEOTIDE SEQUENCE [LARGE SCALE GENOMIC DNA]</scope>
    <source>
        <strain evidence="2 3">DGU11</strain>
    </source>
</reference>
<dbReference type="InterPro" id="IPR028994">
    <property type="entry name" value="Integrin_alpha_N"/>
</dbReference>
<accession>A0ABU9HST5</accession>
<keyword evidence="1" id="KW-0732">Signal</keyword>
<sequence>MRTLLLFFLLSANFLSAQNADYRFTISDSKKLRSELETAIGKDMSLRDFTIGDITADKKPDIIAIGSPEDKEQHRKIYLFVCESGKKFTLAAVNSTLIECEVCGGMGVGDPYQRTVINKSYFSFELLYGACTKDFFTITFRYDKERKWWFLHKDVTESYNCQEADSGEITVKTEINKKEEYGVTRFENY</sequence>
<dbReference type="RefSeq" id="WP_341695547.1">
    <property type="nucleotide sequence ID" value="NZ_JBBYHR010000001.1"/>
</dbReference>
<proteinExistence type="predicted"/>
<dbReference type="EMBL" id="JBBYHR010000001">
    <property type="protein sequence ID" value="MEL1243230.1"/>
    <property type="molecule type" value="Genomic_DNA"/>
</dbReference>
<feature type="chain" id="PRO_5045334227" evidence="1">
    <location>
        <begin position="20"/>
        <end position="189"/>
    </location>
</feature>
<dbReference type="Proteomes" id="UP001464555">
    <property type="component" value="Unassembled WGS sequence"/>
</dbReference>
<gene>
    <name evidence="2" type="ORF">AAEO56_03055</name>
</gene>
<evidence type="ECO:0000313" key="2">
    <source>
        <dbReference type="EMBL" id="MEL1243230.1"/>
    </source>
</evidence>
<name>A0ABU9HST5_9FLAO</name>
<feature type="signal peptide" evidence="1">
    <location>
        <begin position="1"/>
        <end position="19"/>
    </location>
</feature>
<dbReference type="SUPFAM" id="SSF69318">
    <property type="entry name" value="Integrin alpha N-terminal domain"/>
    <property type="match status" value="1"/>
</dbReference>
<evidence type="ECO:0000256" key="1">
    <source>
        <dbReference type="SAM" id="SignalP"/>
    </source>
</evidence>